<dbReference type="RefSeq" id="XP_065330604.1">
    <property type="nucleotide sequence ID" value="XM_065474532.1"/>
</dbReference>
<protein>
    <submittedName>
        <fullName evidence="2">Ricin B lectin (RBL7)</fullName>
    </submittedName>
</protein>
<evidence type="ECO:0000313" key="3">
    <source>
        <dbReference type="Proteomes" id="UP001334084"/>
    </source>
</evidence>
<evidence type="ECO:0000256" key="1">
    <source>
        <dbReference type="SAM" id="SignalP"/>
    </source>
</evidence>
<sequence length="206" mass="24359">MRNINTQMFFTLFISYILTSKIYIESYSDTTKALTLTKLNNGQKVFNFQSIRRKEMQGIYCLSPIIVPISNTEYRFYYCGDLMCLKNGKLTVCDKISNESSFNIKKTDNYHTIRKNNKCLHVYQGKIFLRGCDDKSDEQKFILDHVRVPTGDNIDIEYDKREHYGGRKDIEFDNVMRQLSKIHRSEFIEDLFESRNKEFSLLKSSQ</sequence>
<keyword evidence="1" id="KW-0732">Signal</keyword>
<gene>
    <name evidence="2" type="ORF">VNE69_09014</name>
</gene>
<accession>A0AAX4JEK8</accession>
<dbReference type="KEGG" id="vnx:VNE69_09014"/>
<reference evidence="2" key="1">
    <citation type="journal article" date="2024" name="BMC Genomics">
        <title>Functional annotation of a divergent genome using sequence and structure-based similarity.</title>
        <authorList>
            <person name="Svedberg D."/>
            <person name="Winiger R.R."/>
            <person name="Berg A."/>
            <person name="Sharma H."/>
            <person name="Tellgren-Roth C."/>
            <person name="Debrunner-Vossbrinck B.A."/>
            <person name="Vossbrinck C.R."/>
            <person name="Barandun J."/>
        </authorList>
    </citation>
    <scope>NUCLEOTIDE SEQUENCE</scope>
    <source>
        <strain evidence="2">Illinois isolate</strain>
    </source>
</reference>
<name>A0AAX4JEK8_9MICR</name>
<proteinExistence type="predicted"/>
<feature type="chain" id="PRO_5043567800" evidence="1">
    <location>
        <begin position="20"/>
        <end position="206"/>
    </location>
</feature>
<feature type="signal peptide" evidence="1">
    <location>
        <begin position="1"/>
        <end position="19"/>
    </location>
</feature>
<evidence type="ECO:0000313" key="2">
    <source>
        <dbReference type="EMBL" id="WUR04459.1"/>
    </source>
</evidence>
<dbReference type="GeneID" id="90542293"/>
<dbReference type="EMBL" id="CP142734">
    <property type="protein sequence ID" value="WUR04459.1"/>
    <property type="molecule type" value="Genomic_DNA"/>
</dbReference>
<dbReference type="Proteomes" id="UP001334084">
    <property type="component" value="Chromosome 9"/>
</dbReference>
<keyword evidence="3" id="KW-1185">Reference proteome</keyword>
<organism evidence="2 3">
    <name type="scientific">Vairimorpha necatrix</name>
    <dbReference type="NCBI Taxonomy" id="6039"/>
    <lineage>
        <taxon>Eukaryota</taxon>
        <taxon>Fungi</taxon>
        <taxon>Fungi incertae sedis</taxon>
        <taxon>Microsporidia</taxon>
        <taxon>Nosematidae</taxon>
        <taxon>Vairimorpha</taxon>
    </lineage>
</organism>
<dbReference type="AlphaFoldDB" id="A0AAX4JEK8"/>